<dbReference type="GO" id="GO:0016853">
    <property type="term" value="F:isomerase activity"/>
    <property type="evidence" value="ECO:0007669"/>
    <property type="project" value="UniProtKB-ARBA"/>
</dbReference>
<dbReference type="OrthoDB" id="9805307at2"/>
<keyword evidence="5" id="KW-1185">Reference proteome</keyword>
<name>A0A1I0CKT8_9BACI</name>
<dbReference type="Proteomes" id="UP000199095">
    <property type="component" value="Unassembled WGS sequence"/>
</dbReference>
<dbReference type="Pfam" id="PF01557">
    <property type="entry name" value="FAA_hydrolase"/>
    <property type="match status" value="1"/>
</dbReference>
<dbReference type="PANTHER" id="PTHR42796:SF4">
    <property type="entry name" value="FUMARYLACETOACETATE HYDROLASE DOMAIN-CONTAINING PROTEIN 2A"/>
    <property type="match status" value="1"/>
</dbReference>
<sequence length="308" mass="34411">MKIVLYQPNHTFGQGRVGVLYKDWVVDVNEAYRSLLTYQKEAGSLRADQLLPASAGDYLTLGKIAVERTKDALSYVIDHGINEVMLDRKQVTLKAPLKPGAKVICVGKNYRNHVSEMKSNIPDYPVLFAKFPNAIIGPEEDIVKSSQTNKLDYEGELALVIGEEASHITQSEALNYVAGYTIGNDISARDLQNRTLQWLQGKTLDHSTPIGPWMVTSDELPDPSHLDIQTFVNGEKRQWSNTKHLIFTIPYLLEFISSLITLQPGDIVFTGTPDGVGMAMDPPQYLQHGDYIKIEIEKVGVLENNVRQ</sequence>
<organism evidence="4 5">
    <name type="scientific">Salinibacillus kushneri</name>
    <dbReference type="NCBI Taxonomy" id="237682"/>
    <lineage>
        <taxon>Bacteria</taxon>
        <taxon>Bacillati</taxon>
        <taxon>Bacillota</taxon>
        <taxon>Bacilli</taxon>
        <taxon>Bacillales</taxon>
        <taxon>Bacillaceae</taxon>
        <taxon>Salinibacillus</taxon>
    </lineage>
</organism>
<proteinExistence type="inferred from homology"/>
<accession>A0A1I0CKT8</accession>
<evidence type="ECO:0000259" key="3">
    <source>
        <dbReference type="Pfam" id="PF01557"/>
    </source>
</evidence>
<dbReference type="InterPro" id="IPR011234">
    <property type="entry name" value="Fumarylacetoacetase-like_C"/>
</dbReference>
<keyword evidence="4" id="KW-0670">Pyruvate</keyword>
<dbReference type="RefSeq" id="WP_093132893.1">
    <property type="nucleotide sequence ID" value="NZ_FOHJ01000003.1"/>
</dbReference>
<reference evidence="5" key="1">
    <citation type="submission" date="2016-10" db="EMBL/GenBank/DDBJ databases">
        <authorList>
            <person name="Varghese N."/>
            <person name="Submissions S."/>
        </authorList>
    </citation>
    <scope>NUCLEOTIDE SEQUENCE [LARGE SCALE GENOMIC DNA]</scope>
    <source>
        <strain evidence="5">CGMCC 1.3566</strain>
    </source>
</reference>
<dbReference type="FunFam" id="3.90.850.10:FF:000002">
    <property type="entry name" value="2-hydroxyhepta-2,4-diene-1,7-dioate isomerase"/>
    <property type="match status" value="1"/>
</dbReference>
<dbReference type="Gene3D" id="3.90.850.10">
    <property type="entry name" value="Fumarylacetoacetase-like, C-terminal domain"/>
    <property type="match status" value="1"/>
</dbReference>
<keyword evidence="4" id="KW-0378">Hydrolase</keyword>
<dbReference type="STRING" id="237682.SAMN05421676_103205"/>
<dbReference type="GO" id="GO:0046872">
    <property type="term" value="F:metal ion binding"/>
    <property type="evidence" value="ECO:0007669"/>
    <property type="project" value="UniProtKB-KW"/>
</dbReference>
<feature type="domain" description="Fumarylacetoacetase-like C-terminal" evidence="3">
    <location>
        <begin position="102"/>
        <end position="307"/>
    </location>
</feature>
<comment type="similarity">
    <text evidence="1">Belongs to the FAH family.</text>
</comment>
<evidence type="ECO:0000313" key="5">
    <source>
        <dbReference type="Proteomes" id="UP000199095"/>
    </source>
</evidence>
<dbReference type="SUPFAM" id="SSF56529">
    <property type="entry name" value="FAH"/>
    <property type="match status" value="1"/>
</dbReference>
<evidence type="ECO:0000256" key="1">
    <source>
        <dbReference type="ARBA" id="ARBA00010211"/>
    </source>
</evidence>
<gene>
    <name evidence="4" type="ORF">SAMN05421676_103205</name>
</gene>
<dbReference type="PANTHER" id="PTHR42796">
    <property type="entry name" value="FUMARYLACETOACETATE HYDROLASE DOMAIN-CONTAINING PROTEIN 2A-RELATED"/>
    <property type="match status" value="1"/>
</dbReference>
<keyword evidence="2" id="KW-0479">Metal-binding</keyword>
<evidence type="ECO:0000313" key="4">
    <source>
        <dbReference type="EMBL" id="SET20246.1"/>
    </source>
</evidence>
<evidence type="ECO:0000256" key="2">
    <source>
        <dbReference type="ARBA" id="ARBA00022723"/>
    </source>
</evidence>
<dbReference type="AlphaFoldDB" id="A0A1I0CKT8"/>
<protein>
    <submittedName>
        <fullName evidence="4">Acylpyruvate hydrolase</fullName>
    </submittedName>
</protein>
<dbReference type="GO" id="GO:0016787">
    <property type="term" value="F:hydrolase activity"/>
    <property type="evidence" value="ECO:0007669"/>
    <property type="project" value="UniProtKB-KW"/>
</dbReference>
<dbReference type="InterPro" id="IPR036663">
    <property type="entry name" value="Fumarylacetoacetase_C_sf"/>
</dbReference>
<dbReference type="GO" id="GO:0019752">
    <property type="term" value="P:carboxylic acid metabolic process"/>
    <property type="evidence" value="ECO:0007669"/>
    <property type="project" value="UniProtKB-ARBA"/>
</dbReference>
<dbReference type="EMBL" id="FOHJ01000003">
    <property type="protein sequence ID" value="SET20246.1"/>
    <property type="molecule type" value="Genomic_DNA"/>
</dbReference>
<dbReference type="InterPro" id="IPR051121">
    <property type="entry name" value="FAH"/>
</dbReference>